<organism evidence="1 2">
    <name type="scientific">Alicyclobacillus cellulosilyticus</name>
    <dbReference type="NCBI Taxonomy" id="1003997"/>
    <lineage>
        <taxon>Bacteria</taxon>
        <taxon>Bacillati</taxon>
        <taxon>Bacillota</taxon>
        <taxon>Bacilli</taxon>
        <taxon>Bacillales</taxon>
        <taxon>Alicyclobacillaceae</taxon>
        <taxon>Alicyclobacillus</taxon>
    </lineage>
</organism>
<dbReference type="EMBL" id="BMOY01000003">
    <property type="protein sequence ID" value="GGI96927.1"/>
    <property type="molecule type" value="Genomic_DNA"/>
</dbReference>
<dbReference type="InterPro" id="IPR016783">
    <property type="entry name" value="Biofilm_formation_YmcA"/>
</dbReference>
<dbReference type="RefSeq" id="WP_188880756.1">
    <property type="nucleotide sequence ID" value="NZ_BMOY01000003.1"/>
</dbReference>
<comment type="caution">
    <text evidence="1">The sequence shown here is derived from an EMBL/GenBank/DDBJ whole genome shotgun (WGS) entry which is preliminary data.</text>
</comment>
<dbReference type="Gene3D" id="1.20.1500.10">
    <property type="entry name" value="YheA/YmcA-like"/>
    <property type="match status" value="1"/>
</dbReference>
<dbReference type="PANTHER" id="PTHR38448:SF1">
    <property type="entry name" value="YLBF FAMILY REGULATOR"/>
    <property type="match status" value="1"/>
</dbReference>
<dbReference type="SUPFAM" id="SSF158622">
    <property type="entry name" value="YheA/YmcA-like"/>
    <property type="match status" value="1"/>
</dbReference>
<keyword evidence="2" id="KW-1185">Reference proteome</keyword>
<gene>
    <name evidence="1" type="ORF">GCM10010885_03150</name>
</gene>
<dbReference type="InterPro" id="IPR052767">
    <property type="entry name" value="Bact_com_dev_regulator"/>
</dbReference>
<accession>A0A917K151</accession>
<sequence>MDRNELWAEAEELADLLLKCPEIEAYLEAEASLREDAAAQAKMARLRELQEEIGTFQARQVPEAYYAHLIQEAESLLDELEKIPIVQAFLEAQQAVNDLLQEVTDRLAAAVRQRMHPHPPVQGTHTDHPPPSI</sequence>
<protein>
    <recommendedName>
        <fullName evidence="3">Cell fate (Sporulation/competence/biofilm development) regulator YmcA (YheA/YmcA/DUF963 family)</fullName>
    </recommendedName>
</protein>
<evidence type="ECO:0008006" key="3">
    <source>
        <dbReference type="Google" id="ProtNLM"/>
    </source>
</evidence>
<dbReference type="InterPro" id="IPR023378">
    <property type="entry name" value="YheA/YmcA-like_dom_sf"/>
</dbReference>
<name>A0A917K151_9BACL</name>
<dbReference type="InterPro" id="IPR010368">
    <property type="entry name" value="Com_YlbF"/>
</dbReference>
<reference evidence="1" key="1">
    <citation type="journal article" date="2014" name="Int. J. Syst. Evol. Microbiol.">
        <title>Complete genome sequence of Corynebacterium casei LMG S-19264T (=DSM 44701T), isolated from a smear-ripened cheese.</title>
        <authorList>
            <consortium name="US DOE Joint Genome Institute (JGI-PGF)"/>
            <person name="Walter F."/>
            <person name="Albersmeier A."/>
            <person name="Kalinowski J."/>
            <person name="Ruckert C."/>
        </authorList>
    </citation>
    <scope>NUCLEOTIDE SEQUENCE</scope>
    <source>
        <strain evidence="1">JCM 18487</strain>
    </source>
</reference>
<proteinExistence type="predicted"/>
<dbReference type="PIRSF" id="PIRSF021287">
    <property type="entry name" value="Biofilm_formation_YmcA"/>
    <property type="match status" value="1"/>
</dbReference>
<dbReference type="PANTHER" id="PTHR38448">
    <property type="entry name" value="REGULATORY PROTEIN YLBF-RELATED"/>
    <property type="match status" value="1"/>
</dbReference>
<evidence type="ECO:0000313" key="1">
    <source>
        <dbReference type="EMBL" id="GGI96927.1"/>
    </source>
</evidence>
<dbReference type="Pfam" id="PF06133">
    <property type="entry name" value="Com_YlbF"/>
    <property type="match status" value="1"/>
</dbReference>
<dbReference type="Proteomes" id="UP000637695">
    <property type="component" value="Unassembled WGS sequence"/>
</dbReference>
<reference evidence="1" key="2">
    <citation type="submission" date="2020-09" db="EMBL/GenBank/DDBJ databases">
        <authorList>
            <person name="Sun Q."/>
            <person name="Ohkuma M."/>
        </authorList>
    </citation>
    <scope>NUCLEOTIDE SEQUENCE</scope>
    <source>
        <strain evidence="1">JCM 18487</strain>
    </source>
</reference>
<evidence type="ECO:0000313" key="2">
    <source>
        <dbReference type="Proteomes" id="UP000637695"/>
    </source>
</evidence>
<dbReference type="AlphaFoldDB" id="A0A917K151"/>